<keyword evidence="7" id="KW-0067">ATP-binding</keyword>
<accession>A0A6P9BDP6</accession>
<evidence type="ECO:0000256" key="9">
    <source>
        <dbReference type="ARBA" id="ARBA00050738"/>
    </source>
</evidence>
<dbReference type="GO" id="GO:0061769">
    <property type="term" value="F:nicotinate riboside kinase activity"/>
    <property type="evidence" value="ECO:0007669"/>
    <property type="project" value="UniProtKB-ARBA"/>
</dbReference>
<evidence type="ECO:0000256" key="4">
    <source>
        <dbReference type="ARBA" id="ARBA00022723"/>
    </source>
</evidence>
<dbReference type="OrthoDB" id="10041966at2759"/>
<evidence type="ECO:0000256" key="6">
    <source>
        <dbReference type="ARBA" id="ARBA00022777"/>
    </source>
</evidence>
<evidence type="ECO:0000313" key="12">
    <source>
        <dbReference type="Proteomes" id="UP001652622"/>
    </source>
</evidence>
<evidence type="ECO:0000256" key="3">
    <source>
        <dbReference type="ARBA" id="ARBA00022679"/>
    </source>
</evidence>
<dbReference type="GeneID" id="117661433"/>
<keyword evidence="4" id="KW-0479">Metal-binding</keyword>
<dbReference type="Gene3D" id="3.40.50.300">
    <property type="entry name" value="P-loop containing nucleotide triphosphate hydrolases"/>
    <property type="match status" value="1"/>
</dbReference>
<keyword evidence="3" id="KW-0808">Transferase</keyword>
<comment type="catalytic activity">
    <reaction evidence="10">
        <text>beta-D-ribosylnicotinate + ATP = nicotinate beta-D-ribonucleotide + ADP + H(+)</text>
        <dbReference type="Rhea" id="RHEA:25568"/>
        <dbReference type="ChEBI" id="CHEBI:15378"/>
        <dbReference type="ChEBI" id="CHEBI:30616"/>
        <dbReference type="ChEBI" id="CHEBI:57502"/>
        <dbReference type="ChEBI" id="CHEBI:58527"/>
        <dbReference type="ChEBI" id="CHEBI:456216"/>
        <dbReference type="EC" id="2.7.1.173"/>
    </reaction>
</comment>
<dbReference type="CTD" id="54981"/>
<dbReference type="GO" id="GO:0005524">
    <property type="term" value="F:ATP binding"/>
    <property type="evidence" value="ECO:0007669"/>
    <property type="project" value="UniProtKB-KW"/>
</dbReference>
<keyword evidence="5" id="KW-0547">Nucleotide-binding</keyword>
<evidence type="ECO:0000256" key="2">
    <source>
        <dbReference type="ARBA" id="ARBA00022642"/>
    </source>
</evidence>
<dbReference type="PANTHER" id="PTHR10285">
    <property type="entry name" value="URIDINE KINASE"/>
    <property type="match status" value="1"/>
</dbReference>
<dbReference type="Proteomes" id="UP001652622">
    <property type="component" value="Unplaced"/>
</dbReference>
<keyword evidence="6 13" id="KW-0418">Kinase</keyword>
<name>A0A6P9BDP6_PANGU</name>
<evidence type="ECO:0000256" key="1">
    <source>
        <dbReference type="ARBA" id="ARBA00004790"/>
    </source>
</evidence>
<gene>
    <name evidence="13" type="primary">NMRK1</name>
</gene>
<dbReference type="OMA" id="VWPEYLK"/>
<proteinExistence type="inferred from homology"/>
<evidence type="ECO:0000256" key="10">
    <source>
        <dbReference type="ARBA" id="ARBA00051194"/>
    </source>
</evidence>
<evidence type="ECO:0000256" key="8">
    <source>
        <dbReference type="ARBA" id="ARBA00022842"/>
    </source>
</evidence>
<comment type="similarity">
    <text evidence="11">Belongs to the uridine kinase family. NRK subfamily.</text>
</comment>
<keyword evidence="2" id="KW-0662">Pyridine nucleotide biosynthesis</keyword>
<dbReference type="KEGG" id="pgut:117661433"/>
<evidence type="ECO:0000256" key="11">
    <source>
        <dbReference type="ARBA" id="ARBA00060898"/>
    </source>
</evidence>
<dbReference type="GO" id="GO:0046872">
    <property type="term" value="F:metal ion binding"/>
    <property type="evidence" value="ECO:0007669"/>
    <property type="project" value="UniProtKB-KW"/>
</dbReference>
<dbReference type="RefSeq" id="XP_034266110.1">
    <property type="nucleotide sequence ID" value="XM_034410219.2"/>
</dbReference>
<dbReference type="FunFam" id="3.40.50.300:FF:000853">
    <property type="entry name" value="Nicotinamide riboside kinase 1"/>
    <property type="match status" value="1"/>
</dbReference>
<dbReference type="GO" id="GO:0005829">
    <property type="term" value="C:cytosol"/>
    <property type="evidence" value="ECO:0007669"/>
    <property type="project" value="UniProtKB-ARBA"/>
</dbReference>
<dbReference type="Pfam" id="PF13238">
    <property type="entry name" value="AAA_18"/>
    <property type="match status" value="1"/>
</dbReference>
<reference evidence="13" key="1">
    <citation type="submission" date="2025-08" db="UniProtKB">
        <authorList>
            <consortium name="RefSeq"/>
        </authorList>
    </citation>
    <scope>IDENTIFICATION</scope>
    <source>
        <tissue evidence="13">Blood</tissue>
    </source>
</reference>
<dbReference type="SUPFAM" id="SSF52540">
    <property type="entry name" value="P-loop containing nucleoside triphosphate hydrolases"/>
    <property type="match status" value="1"/>
</dbReference>
<protein>
    <submittedName>
        <fullName evidence="13">Nicotinamide riboside kinase 1 isoform X1</fullName>
    </submittedName>
</protein>
<sequence length="276" mass="32094">MAECRLRFAFFLRESFARFAPRWEKCCKGTMETFVIGLGGVTNGGKTTLAGKLKQLLPNCTIISQDDFFKPESEVAKDDRGFLQYDVLDALYMETMVASIRSWMTKPEDSALPRPPNNTHDDQTGAKDIRVLIIEGFLLFNYKPLSDIWNKKYFLTIPYEECKRRRSSRIYSPPDPPGYFDGHVWPMYQKHRREMEENEASIVYLDGTKPQEDLCSRIYDDIMQELEDKFIVILREHLIFPFTPKTEVSKALLCMHKPGSQPGEFHYNHLASLMNH</sequence>
<dbReference type="AlphaFoldDB" id="A0A6P9BDP6"/>
<organism evidence="12 13">
    <name type="scientific">Pantherophis guttatus</name>
    <name type="common">Corn snake</name>
    <name type="synonym">Elaphe guttata</name>
    <dbReference type="NCBI Taxonomy" id="94885"/>
    <lineage>
        <taxon>Eukaryota</taxon>
        <taxon>Metazoa</taxon>
        <taxon>Chordata</taxon>
        <taxon>Craniata</taxon>
        <taxon>Vertebrata</taxon>
        <taxon>Euteleostomi</taxon>
        <taxon>Lepidosauria</taxon>
        <taxon>Squamata</taxon>
        <taxon>Bifurcata</taxon>
        <taxon>Unidentata</taxon>
        <taxon>Episquamata</taxon>
        <taxon>Toxicofera</taxon>
        <taxon>Serpentes</taxon>
        <taxon>Colubroidea</taxon>
        <taxon>Colubridae</taxon>
        <taxon>Colubrinae</taxon>
        <taxon>Pantherophis</taxon>
    </lineage>
</organism>
<keyword evidence="12" id="KW-1185">Reference proteome</keyword>
<comment type="pathway">
    <text evidence="1">Cofactor biosynthesis; NAD(+) biosynthesis.</text>
</comment>
<keyword evidence="8" id="KW-0460">Magnesium</keyword>
<dbReference type="InParanoid" id="A0A6P9BDP6"/>
<evidence type="ECO:0000256" key="7">
    <source>
        <dbReference type="ARBA" id="ARBA00022840"/>
    </source>
</evidence>
<dbReference type="CDD" id="cd02024">
    <property type="entry name" value="NRK1"/>
    <property type="match status" value="1"/>
</dbReference>
<dbReference type="InterPro" id="IPR027417">
    <property type="entry name" value="P-loop_NTPase"/>
</dbReference>
<evidence type="ECO:0000256" key="5">
    <source>
        <dbReference type="ARBA" id="ARBA00022741"/>
    </source>
</evidence>
<comment type="catalytic activity">
    <reaction evidence="9">
        <text>beta-nicotinamide D-riboside + ATP = beta-nicotinamide D-ribonucleotide + ADP + H(+)</text>
        <dbReference type="Rhea" id="RHEA:14017"/>
        <dbReference type="ChEBI" id="CHEBI:14649"/>
        <dbReference type="ChEBI" id="CHEBI:15378"/>
        <dbReference type="ChEBI" id="CHEBI:15927"/>
        <dbReference type="ChEBI" id="CHEBI:30616"/>
        <dbReference type="ChEBI" id="CHEBI:456216"/>
        <dbReference type="EC" id="2.7.1.22"/>
    </reaction>
</comment>
<evidence type="ECO:0000313" key="13">
    <source>
        <dbReference type="RefSeq" id="XP_034266110.1"/>
    </source>
</evidence>
<dbReference type="GO" id="GO:0050262">
    <property type="term" value="F:ribosylnicotinamide kinase activity"/>
    <property type="evidence" value="ECO:0007669"/>
    <property type="project" value="UniProtKB-EC"/>
</dbReference>
<dbReference type="GO" id="GO:0019674">
    <property type="term" value="P:NAD+ metabolic process"/>
    <property type="evidence" value="ECO:0007669"/>
    <property type="project" value="UniProtKB-ARBA"/>
</dbReference>
<dbReference type="GO" id="GO:0019363">
    <property type="term" value="P:pyridine nucleotide biosynthetic process"/>
    <property type="evidence" value="ECO:0007669"/>
    <property type="project" value="UniProtKB-KW"/>
</dbReference>